<dbReference type="PROSITE" id="PS00107">
    <property type="entry name" value="PROTEIN_KINASE_ATP"/>
    <property type="match status" value="1"/>
</dbReference>
<dbReference type="SMART" id="SM00220">
    <property type="entry name" value="S_TKc"/>
    <property type="match status" value="1"/>
</dbReference>
<dbReference type="InterPro" id="IPR013761">
    <property type="entry name" value="SAM/pointed_sf"/>
</dbReference>
<evidence type="ECO:0000256" key="5">
    <source>
        <dbReference type="ARBA" id="ARBA00022741"/>
    </source>
</evidence>
<keyword evidence="3" id="KW-0723">Serine/threonine-protein kinase</keyword>
<sequence length="963" mass="105931">MASRQPYQVPLGSAGMTSSTAHYRAPPPAVPATNGTNHNVFTSPTESEFSESYRESTGEAVQDWDEVRVGEWLKSIDCAHYVDLFRRNNINGENLMDIDLMMLKEIGVKKLGDRVRIDQRAKDFRSSVQKRSSKRVMNRQSLATLDGNSQLTPPSSASPRHMHSARAPASTRAEKRMSRQITGQDATAYGTHLTVKASSRPGSPLIDQENRIRVQRATPIDNARKEQSASYFTQPPSSSTSSRFGNRSTPVETPQTARFAGHVKQSPSLEHLSTANVAGALPSDKALIRVIFETGRWSVLNIEGFRSAEDIVRATLKKGNLNENHCRSYCFYVLDGTDPNPTYCRRISDGELVRLCQDKVRSERGRLILRKIHAGEPEGDQLRAAARIAEQQQPSPPAIEVQQPPKSRSQLKIEKVFGEPLAAVSYPMSPASQAERREYFDSEHAISRNVSTSTTASARARKLKDFYGARPPTELITQDLQSYFPEVKKEEMDRTVRMSVRRSQRMSKAMSRLSIASNFSMGSVAQDAPPLPSIADRYLNQAGGGRPGLRPLSVVRLGLPNSGYRDSVASSMLSPLDEESPLEPNRKSYVSFSADSNSDGVSSTTTSTNIAITDPDGHSSNAGMNSYFDDTASTSPPGTEHNSLNSRLSHYIAEDGEEEDEELMQHLEKDSWDDLKYMKGAMIGQGSFGTVYLALHAVTAELMAVKQVEMPSASNTALDAKKTNMIEALKHEISLLRELKHPNIVQYLGSNSDAQHLNIFLEYVAGGSVASMLVNYGPLNESLCANFVRQILQGLAYLHSKDIIHRDIKGANILVDNKGTVKISDFGISKRVEASSLLSSADAPPGTKPRPHNPRVSLQGSVFWMAPEVVRQTAYTKKADIWSLGCLIVEMMTGSHPHPNCTQLQAIFRIGGTGQGGSQAKPDLPSGISADAKDFLESVFEIEFERRPTAEELLQSAFCRLRG</sequence>
<dbReference type="SUPFAM" id="SSF56112">
    <property type="entry name" value="Protein kinase-like (PK-like)"/>
    <property type="match status" value="1"/>
</dbReference>
<evidence type="ECO:0000256" key="11">
    <source>
        <dbReference type="SAM" id="MobiDB-lite"/>
    </source>
</evidence>
<feature type="binding site" evidence="10">
    <location>
        <position position="706"/>
    </location>
    <ligand>
        <name>ATP</name>
        <dbReference type="ChEBI" id="CHEBI:30616"/>
    </ligand>
</feature>
<feature type="region of interest" description="Disordered" evidence="11">
    <location>
        <begin position="593"/>
        <end position="620"/>
    </location>
</feature>
<evidence type="ECO:0000256" key="3">
    <source>
        <dbReference type="ARBA" id="ARBA00022527"/>
    </source>
</evidence>
<dbReference type="GO" id="GO:0004709">
    <property type="term" value="F:MAP kinase kinase kinase activity"/>
    <property type="evidence" value="ECO:0007669"/>
    <property type="project" value="UniProtKB-EC"/>
</dbReference>
<dbReference type="Gene3D" id="1.10.150.50">
    <property type="entry name" value="Transcription Factor, Ets-1"/>
    <property type="match status" value="1"/>
</dbReference>
<dbReference type="PROSITE" id="PS50011">
    <property type="entry name" value="PROTEIN_KINASE_DOM"/>
    <property type="match status" value="1"/>
</dbReference>
<dbReference type="OrthoDB" id="266718at2759"/>
<dbReference type="FunFam" id="3.10.20.90:FF:000214">
    <property type="entry name" value="Serine/threonine-protein kinase STE11"/>
    <property type="match status" value="1"/>
</dbReference>
<dbReference type="InterPro" id="IPR001660">
    <property type="entry name" value="SAM"/>
</dbReference>
<dbReference type="Proteomes" id="UP000192596">
    <property type="component" value="Unassembled WGS sequence"/>
</dbReference>
<dbReference type="AlphaFoldDB" id="A0A1V8TNS7"/>
<evidence type="ECO:0000259" key="12">
    <source>
        <dbReference type="PROSITE" id="PS50011"/>
    </source>
</evidence>
<evidence type="ECO:0000256" key="10">
    <source>
        <dbReference type="PROSITE-ProRule" id="PRU10141"/>
    </source>
</evidence>
<comment type="caution">
    <text evidence="14">The sequence shown here is derived from an EMBL/GenBank/DDBJ whole genome shotgun (WGS) entry which is preliminary data.</text>
</comment>
<organism evidence="14 15">
    <name type="scientific">Cryoendolithus antarcticus</name>
    <dbReference type="NCBI Taxonomy" id="1507870"/>
    <lineage>
        <taxon>Eukaryota</taxon>
        <taxon>Fungi</taxon>
        <taxon>Dikarya</taxon>
        <taxon>Ascomycota</taxon>
        <taxon>Pezizomycotina</taxon>
        <taxon>Dothideomycetes</taxon>
        <taxon>Dothideomycetidae</taxon>
        <taxon>Cladosporiales</taxon>
        <taxon>Cladosporiaceae</taxon>
        <taxon>Cryoendolithus</taxon>
    </lineage>
</organism>
<dbReference type="FunFam" id="1.10.510.10:FF:000334">
    <property type="entry name" value="Serine/threonine-protein kinase STE11"/>
    <property type="match status" value="1"/>
</dbReference>
<evidence type="ECO:0000256" key="7">
    <source>
        <dbReference type="ARBA" id="ARBA00022840"/>
    </source>
</evidence>
<feature type="domain" description="SAM" evidence="13">
    <location>
        <begin position="64"/>
        <end position="127"/>
    </location>
</feature>
<comment type="catalytic activity">
    <reaction evidence="8">
        <text>L-threonyl-[protein] + ATP = O-phospho-L-threonyl-[protein] + ADP + H(+)</text>
        <dbReference type="Rhea" id="RHEA:46608"/>
        <dbReference type="Rhea" id="RHEA-COMP:11060"/>
        <dbReference type="Rhea" id="RHEA-COMP:11605"/>
        <dbReference type="ChEBI" id="CHEBI:15378"/>
        <dbReference type="ChEBI" id="CHEBI:30013"/>
        <dbReference type="ChEBI" id="CHEBI:30616"/>
        <dbReference type="ChEBI" id="CHEBI:61977"/>
        <dbReference type="ChEBI" id="CHEBI:456216"/>
        <dbReference type="EC" id="2.7.11.25"/>
    </reaction>
</comment>
<comment type="catalytic activity">
    <reaction evidence="9">
        <text>L-seryl-[protein] + ATP = O-phospho-L-seryl-[protein] + ADP + H(+)</text>
        <dbReference type="Rhea" id="RHEA:17989"/>
        <dbReference type="Rhea" id="RHEA-COMP:9863"/>
        <dbReference type="Rhea" id="RHEA-COMP:11604"/>
        <dbReference type="ChEBI" id="CHEBI:15378"/>
        <dbReference type="ChEBI" id="CHEBI:29999"/>
        <dbReference type="ChEBI" id="CHEBI:30616"/>
        <dbReference type="ChEBI" id="CHEBI:83421"/>
        <dbReference type="ChEBI" id="CHEBI:456216"/>
        <dbReference type="EC" id="2.7.11.25"/>
    </reaction>
</comment>
<dbReference type="PROSITE" id="PS50105">
    <property type="entry name" value="SAM_DOMAIN"/>
    <property type="match status" value="1"/>
</dbReference>
<dbReference type="InterPro" id="IPR011009">
    <property type="entry name" value="Kinase-like_dom_sf"/>
</dbReference>
<dbReference type="SMART" id="SM01304">
    <property type="entry name" value="Ras_bdg_2"/>
    <property type="match status" value="1"/>
</dbReference>
<feature type="region of interest" description="Disordered" evidence="11">
    <location>
        <begin position="122"/>
        <end position="252"/>
    </location>
</feature>
<dbReference type="Pfam" id="PF00536">
    <property type="entry name" value="SAM_1"/>
    <property type="match status" value="1"/>
</dbReference>
<dbReference type="InterPro" id="IPR029458">
    <property type="entry name" value="Ras-bd_By2"/>
</dbReference>
<dbReference type="EC" id="2.7.11.25" evidence="2"/>
<evidence type="ECO:0000259" key="13">
    <source>
        <dbReference type="PROSITE" id="PS50105"/>
    </source>
</evidence>
<feature type="domain" description="Protein kinase" evidence="12">
    <location>
        <begin position="677"/>
        <end position="959"/>
    </location>
</feature>
<feature type="compositionally biased region" description="Low complexity" evidence="11">
    <location>
        <begin position="230"/>
        <end position="248"/>
    </location>
</feature>
<keyword evidence="7 10" id="KW-0067">ATP-binding</keyword>
<dbReference type="InterPro" id="IPR008271">
    <property type="entry name" value="Ser/Thr_kinase_AS"/>
</dbReference>
<keyword evidence="6" id="KW-0418">Kinase</keyword>
<feature type="compositionally biased region" description="Polar residues" evidence="11">
    <location>
        <begin position="138"/>
        <end position="158"/>
    </location>
</feature>
<dbReference type="Gene3D" id="3.10.20.90">
    <property type="entry name" value="Phosphatidylinositol 3-kinase Catalytic Subunit, Chain A, domain 1"/>
    <property type="match status" value="1"/>
</dbReference>
<dbReference type="PANTHER" id="PTHR11584">
    <property type="entry name" value="SERINE/THREONINE PROTEIN KINASE"/>
    <property type="match status" value="1"/>
</dbReference>
<dbReference type="SMART" id="SM00454">
    <property type="entry name" value="SAM"/>
    <property type="match status" value="1"/>
</dbReference>
<proteinExistence type="inferred from homology"/>
<dbReference type="FunFam" id="3.30.200.20:FF:000387">
    <property type="entry name" value="Serine/threonine-protein kinase STE11"/>
    <property type="match status" value="1"/>
</dbReference>
<comment type="similarity">
    <text evidence="1">Belongs to the protein kinase superfamily. STE Ser/Thr protein kinase family. MAP kinase kinase kinase subfamily.</text>
</comment>
<dbReference type="PANTHER" id="PTHR11584:SF369">
    <property type="entry name" value="MITOGEN-ACTIVATED PROTEIN KINASE KINASE KINASE 19-RELATED"/>
    <property type="match status" value="1"/>
</dbReference>
<evidence type="ECO:0000313" key="15">
    <source>
        <dbReference type="Proteomes" id="UP000192596"/>
    </source>
</evidence>
<dbReference type="FunCoup" id="A0A1V8TNS7">
    <property type="interactions" value="259"/>
</dbReference>
<gene>
    <name evidence="14" type="ORF">B0A48_02507</name>
</gene>
<dbReference type="InterPro" id="IPR000719">
    <property type="entry name" value="Prot_kinase_dom"/>
</dbReference>
<protein>
    <recommendedName>
        <fullName evidence="2">mitogen-activated protein kinase kinase kinase</fullName>
        <ecNumber evidence="2">2.7.11.25</ecNumber>
    </recommendedName>
</protein>
<accession>A0A1V8TNS7</accession>
<reference evidence="15" key="1">
    <citation type="submission" date="2017-03" db="EMBL/GenBank/DDBJ databases">
        <title>Genomes of endolithic fungi from Antarctica.</title>
        <authorList>
            <person name="Coleine C."/>
            <person name="Masonjones S."/>
            <person name="Stajich J.E."/>
        </authorList>
    </citation>
    <scope>NUCLEOTIDE SEQUENCE [LARGE SCALE GENOMIC DNA]</scope>
    <source>
        <strain evidence="15">CCFEE 5527</strain>
    </source>
</reference>
<evidence type="ECO:0000256" key="2">
    <source>
        <dbReference type="ARBA" id="ARBA00012406"/>
    </source>
</evidence>
<evidence type="ECO:0000313" key="14">
    <source>
        <dbReference type="EMBL" id="OQO13043.1"/>
    </source>
</evidence>
<evidence type="ECO:0000256" key="9">
    <source>
        <dbReference type="ARBA" id="ARBA00048329"/>
    </source>
</evidence>
<dbReference type="EMBL" id="NAJO01000004">
    <property type="protein sequence ID" value="OQO13043.1"/>
    <property type="molecule type" value="Genomic_DNA"/>
</dbReference>
<evidence type="ECO:0000256" key="6">
    <source>
        <dbReference type="ARBA" id="ARBA00022777"/>
    </source>
</evidence>
<dbReference type="Gene3D" id="1.10.510.10">
    <property type="entry name" value="Transferase(Phosphotransferase) domain 1"/>
    <property type="match status" value="1"/>
</dbReference>
<dbReference type="STRING" id="1507870.A0A1V8TNS7"/>
<dbReference type="InterPro" id="IPR017441">
    <property type="entry name" value="Protein_kinase_ATP_BS"/>
</dbReference>
<evidence type="ECO:0000256" key="8">
    <source>
        <dbReference type="ARBA" id="ARBA00047559"/>
    </source>
</evidence>
<keyword evidence="15" id="KW-1185">Reference proteome</keyword>
<dbReference type="PROSITE" id="PS00108">
    <property type="entry name" value="PROTEIN_KINASE_ST"/>
    <property type="match status" value="1"/>
</dbReference>
<dbReference type="CDD" id="cd09534">
    <property type="entry name" value="SAM_Ste11_fungal"/>
    <property type="match status" value="1"/>
</dbReference>
<dbReference type="Pfam" id="PF14847">
    <property type="entry name" value="Ras_bdg_2"/>
    <property type="match status" value="1"/>
</dbReference>
<dbReference type="InParanoid" id="A0A1V8TNS7"/>
<dbReference type="Pfam" id="PF00069">
    <property type="entry name" value="Pkinase"/>
    <property type="match status" value="1"/>
</dbReference>
<dbReference type="GO" id="GO:0005524">
    <property type="term" value="F:ATP binding"/>
    <property type="evidence" value="ECO:0007669"/>
    <property type="project" value="UniProtKB-UniRule"/>
</dbReference>
<dbReference type="SUPFAM" id="SSF47769">
    <property type="entry name" value="SAM/Pointed domain"/>
    <property type="match status" value="1"/>
</dbReference>
<keyword evidence="5 10" id="KW-0547">Nucleotide-binding</keyword>
<name>A0A1V8TNS7_9PEZI</name>
<evidence type="ECO:0000256" key="4">
    <source>
        <dbReference type="ARBA" id="ARBA00022679"/>
    </source>
</evidence>
<keyword evidence="4" id="KW-0808">Transferase</keyword>
<evidence type="ECO:0000256" key="1">
    <source>
        <dbReference type="ARBA" id="ARBA00006529"/>
    </source>
</evidence>